<name>A0A6A6D3M3_ZASCE</name>
<dbReference type="AlphaFoldDB" id="A0A6A6D3M3"/>
<evidence type="ECO:0000313" key="1">
    <source>
        <dbReference type="EMBL" id="KAF2172256.1"/>
    </source>
</evidence>
<keyword evidence="2" id="KW-1185">Reference proteome</keyword>
<dbReference type="GeneID" id="54564678"/>
<accession>A0A6A6D3M3</accession>
<dbReference type="EMBL" id="ML993581">
    <property type="protein sequence ID" value="KAF2172256.1"/>
    <property type="molecule type" value="Genomic_DNA"/>
</dbReference>
<sequence length="195" mass="21530">MPFWWLAAAALPEAGQRHAAVVDAVNELPHRGSNGCRIRRRPNGRGTGWQDHHTKASKLLLHGRAGELRNAIAVCRPRCCRFTCCGGLMIIFPLHTLRNTLRRGKLTCTPSPQRCVAPACDTLISLAGVCEARKKNGRSWKRGLADANFVFAQPSPRCVTNLEVCRPLPSCRHHLAMPSVSTAGKQGNRFPPRRE</sequence>
<dbReference type="Proteomes" id="UP000799537">
    <property type="component" value="Unassembled WGS sequence"/>
</dbReference>
<gene>
    <name evidence="1" type="ORF">M409DRAFT_49981</name>
</gene>
<proteinExistence type="predicted"/>
<dbReference type="RefSeq" id="XP_033673145.1">
    <property type="nucleotide sequence ID" value="XM_033811406.1"/>
</dbReference>
<evidence type="ECO:0000313" key="2">
    <source>
        <dbReference type="Proteomes" id="UP000799537"/>
    </source>
</evidence>
<reference evidence="1" key="1">
    <citation type="journal article" date="2020" name="Stud. Mycol.">
        <title>101 Dothideomycetes genomes: a test case for predicting lifestyles and emergence of pathogens.</title>
        <authorList>
            <person name="Haridas S."/>
            <person name="Albert R."/>
            <person name="Binder M."/>
            <person name="Bloem J."/>
            <person name="Labutti K."/>
            <person name="Salamov A."/>
            <person name="Andreopoulos B."/>
            <person name="Baker S."/>
            <person name="Barry K."/>
            <person name="Bills G."/>
            <person name="Bluhm B."/>
            <person name="Cannon C."/>
            <person name="Castanera R."/>
            <person name="Culley D."/>
            <person name="Daum C."/>
            <person name="Ezra D."/>
            <person name="Gonzalez J."/>
            <person name="Henrissat B."/>
            <person name="Kuo A."/>
            <person name="Liang C."/>
            <person name="Lipzen A."/>
            <person name="Lutzoni F."/>
            <person name="Magnuson J."/>
            <person name="Mondo S."/>
            <person name="Nolan M."/>
            <person name="Ohm R."/>
            <person name="Pangilinan J."/>
            <person name="Park H.-J."/>
            <person name="Ramirez L."/>
            <person name="Alfaro M."/>
            <person name="Sun H."/>
            <person name="Tritt A."/>
            <person name="Yoshinaga Y."/>
            <person name="Zwiers L.-H."/>
            <person name="Turgeon B."/>
            <person name="Goodwin S."/>
            <person name="Spatafora J."/>
            <person name="Crous P."/>
            <person name="Grigoriev I."/>
        </authorList>
    </citation>
    <scope>NUCLEOTIDE SEQUENCE</scope>
    <source>
        <strain evidence="1">ATCC 36951</strain>
    </source>
</reference>
<protein>
    <submittedName>
        <fullName evidence="1">Uncharacterized protein</fullName>
    </submittedName>
</protein>
<organism evidence="1 2">
    <name type="scientific">Zasmidium cellare ATCC 36951</name>
    <dbReference type="NCBI Taxonomy" id="1080233"/>
    <lineage>
        <taxon>Eukaryota</taxon>
        <taxon>Fungi</taxon>
        <taxon>Dikarya</taxon>
        <taxon>Ascomycota</taxon>
        <taxon>Pezizomycotina</taxon>
        <taxon>Dothideomycetes</taxon>
        <taxon>Dothideomycetidae</taxon>
        <taxon>Mycosphaerellales</taxon>
        <taxon>Mycosphaerellaceae</taxon>
        <taxon>Zasmidium</taxon>
    </lineage>
</organism>